<keyword evidence="1" id="KW-0732">Signal</keyword>
<dbReference type="PANTHER" id="PTHR35038">
    <property type="entry name" value="DISSIMILATORY SULFITE REDUCTASE SIRA"/>
    <property type="match status" value="1"/>
</dbReference>
<dbReference type="Pfam" id="PF14559">
    <property type="entry name" value="TPR_19"/>
    <property type="match status" value="1"/>
</dbReference>
<dbReference type="InterPro" id="IPR011990">
    <property type="entry name" value="TPR-like_helical_dom_sf"/>
</dbReference>
<dbReference type="PROSITE" id="PS50005">
    <property type="entry name" value="TPR"/>
    <property type="match status" value="1"/>
</dbReference>
<dbReference type="InterPro" id="IPR051829">
    <property type="entry name" value="Multiheme_Cytochr_ET"/>
</dbReference>
<proteinExistence type="predicted"/>
<evidence type="ECO:0000256" key="2">
    <source>
        <dbReference type="PROSITE-ProRule" id="PRU00339"/>
    </source>
</evidence>
<dbReference type="EMBL" id="CP121196">
    <property type="protein sequence ID" value="XBH18374.1"/>
    <property type="molecule type" value="Genomic_DNA"/>
</dbReference>
<dbReference type="SUPFAM" id="SSF48695">
    <property type="entry name" value="Multiheme cytochromes"/>
    <property type="match status" value="1"/>
</dbReference>
<dbReference type="RefSeq" id="WP_348263599.1">
    <property type="nucleotide sequence ID" value="NZ_CP121196.1"/>
</dbReference>
<feature type="repeat" description="TPR" evidence="2">
    <location>
        <begin position="397"/>
        <end position="430"/>
    </location>
</feature>
<dbReference type="CDD" id="cd08168">
    <property type="entry name" value="Cytochrom_C3"/>
    <property type="match status" value="1"/>
</dbReference>
<feature type="domain" description="Doubled CXXCH motif" evidence="3">
    <location>
        <begin position="263"/>
        <end position="294"/>
    </location>
</feature>
<evidence type="ECO:0000256" key="1">
    <source>
        <dbReference type="ARBA" id="ARBA00022729"/>
    </source>
</evidence>
<protein>
    <submittedName>
        <fullName evidence="4">Tetratricopeptide repeat protein</fullName>
    </submittedName>
</protein>
<dbReference type="Pfam" id="PF09699">
    <property type="entry name" value="Paired_CXXCH_1"/>
    <property type="match status" value="1"/>
</dbReference>
<accession>A0AAU7DL40</accession>
<dbReference type="Gene3D" id="1.10.1130.10">
    <property type="entry name" value="Flavocytochrome C3, Chain A"/>
    <property type="match status" value="1"/>
</dbReference>
<evidence type="ECO:0000259" key="3">
    <source>
        <dbReference type="Pfam" id="PF09699"/>
    </source>
</evidence>
<reference evidence="4" key="1">
    <citation type="submission" date="2023-03" db="EMBL/GenBank/DDBJ databases">
        <title>Edaphobacter sp.</title>
        <authorList>
            <person name="Huber K.J."/>
            <person name="Papendorf J."/>
            <person name="Pilke C."/>
            <person name="Bunk B."/>
            <person name="Sproeer C."/>
            <person name="Pester M."/>
        </authorList>
    </citation>
    <scope>NUCLEOTIDE SEQUENCE</scope>
    <source>
        <strain evidence="4">DSM 110680</strain>
    </source>
</reference>
<dbReference type="InterPro" id="IPR010177">
    <property type="entry name" value="Paired_CXXCH_1"/>
</dbReference>
<organism evidence="4">
    <name type="scientific">Telmatobacter sp. DSM 110680</name>
    <dbReference type="NCBI Taxonomy" id="3036704"/>
    <lineage>
        <taxon>Bacteria</taxon>
        <taxon>Pseudomonadati</taxon>
        <taxon>Acidobacteriota</taxon>
        <taxon>Terriglobia</taxon>
        <taxon>Terriglobales</taxon>
        <taxon>Acidobacteriaceae</taxon>
        <taxon>Telmatobacter</taxon>
    </lineage>
</organism>
<keyword evidence="2" id="KW-0802">TPR repeat</keyword>
<dbReference type="PANTHER" id="PTHR35038:SF8">
    <property type="entry name" value="C-TYPE POLYHEME CYTOCHROME OMCC"/>
    <property type="match status" value="1"/>
</dbReference>
<dbReference type="AlphaFoldDB" id="A0AAU7DL40"/>
<evidence type="ECO:0000313" key="4">
    <source>
        <dbReference type="EMBL" id="XBH18374.1"/>
    </source>
</evidence>
<sequence>MECATCHREIYQRYRTTPMANASGPAVDGFIPGEFVHAASGVHFRVAAEAGQVWLSYERESASSDNLLKGEQNLRYFIGSGKRGRTYLFERSGYWFESPINWYSKKQIWDMAPNFQSATEVPLTLPVDPGCLHCHASNVARSLPDARNLYAGEPFANGGITCVSCHGDGSAHISSGGKVRMLDINALQPVRRDSVCLNCHLEGQTAVIRYGKQMENFTPGDDLFDYALYFVYKTENGSGGRATSQWEALLRSECKKISGDRLTCTTCHDPHGSPSPDDKVAFYRQKCLQCHRAAEFAERHHPENPDCIACHMARPTSTDIAHEQVTDHWIKKRISNQRPSLADSGSLETIGGTIADDRDLGIAYAQMAARGNEAAGKMALKLLQKAEHTESGARRDHELHAQLGFLEQMDGQTTAAIEEYQLALQSDPYDYLAGADLALLRINQREYAEALQLLKAVFEHDPAQAGAGLNLAIVECGLGDRNSALATLDRLLEFSPDYEKAEAMDRGILSGSQKCGSR</sequence>
<dbReference type="InterPro" id="IPR019734">
    <property type="entry name" value="TPR_rpt"/>
</dbReference>
<dbReference type="Gene3D" id="1.25.40.10">
    <property type="entry name" value="Tetratricopeptide repeat domain"/>
    <property type="match status" value="1"/>
</dbReference>
<dbReference type="InterPro" id="IPR036280">
    <property type="entry name" value="Multihaem_cyt_sf"/>
</dbReference>
<gene>
    <name evidence="4" type="ORF">P8935_03345</name>
</gene>
<dbReference type="SUPFAM" id="SSF48452">
    <property type="entry name" value="TPR-like"/>
    <property type="match status" value="1"/>
</dbReference>
<name>A0AAU7DL40_9BACT</name>